<proteinExistence type="predicted"/>
<dbReference type="InterPro" id="IPR010854">
    <property type="entry name" value="YdgH/BhsA/McbA-like_dom"/>
</dbReference>
<evidence type="ECO:0000313" key="5">
    <source>
        <dbReference type="EMBL" id="KOC92450.1"/>
    </source>
</evidence>
<evidence type="ECO:0000259" key="3">
    <source>
        <dbReference type="Pfam" id="PF07338"/>
    </source>
</evidence>
<gene>
    <name evidence="5" type="ORF">NG42_01415</name>
    <name evidence="4" type="ORF">NG43_13560</name>
</gene>
<keyword evidence="7" id="KW-1185">Reference proteome</keyword>
<dbReference type="SUPFAM" id="SSF159871">
    <property type="entry name" value="YdgH-like"/>
    <property type="match status" value="1"/>
</dbReference>
<reference evidence="6 7" key="1">
    <citation type="journal article" date="2015" name="Int. J. Syst. Evol. Microbiol.">
        <title>Erwinia iniecta sp. nov., isolated from Russian wheat aphids (Diuraphis noxia).</title>
        <authorList>
            <person name="Campillo T."/>
            <person name="Luna E."/>
            <person name="Portier P."/>
            <person name="Fischer-Le Saux M."/>
            <person name="Lapitan N."/>
            <person name="Tisserat N.A."/>
            <person name="Leach J.E."/>
        </authorList>
    </citation>
    <scope>NUCLEOTIDE SEQUENCE [LARGE SCALE GENOMIC DNA]</scope>
    <source>
        <strain evidence="5 7">B120</strain>
        <strain evidence="4 6">B149</strain>
    </source>
</reference>
<sequence>MKIKLPAIIAVALFATTSFTTMAATQVDRQQAQDLQSMGSVSISAVSGSLDDATRQLSQKAEEMGATHYRVVGVDNPGDSSLWSGTAEIYR</sequence>
<evidence type="ECO:0000313" key="4">
    <source>
        <dbReference type="EMBL" id="KOC92362.1"/>
    </source>
</evidence>
<accession>A0A0L7TAH5</accession>
<name>A0A0L7TAH5_9GAMM</name>
<dbReference type="Proteomes" id="UP000037088">
    <property type="component" value="Unassembled WGS sequence"/>
</dbReference>
<protein>
    <recommendedName>
        <fullName evidence="3">YdgH/BhsA/McbA-like domain-containing protein</fullName>
    </recommendedName>
</protein>
<dbReference type="PANTHER" id="PTHR34156">
    <property type="entry name" value="OUTER MEMBRANE PROTEIN-RELATED-RELATED"/>
    <property type="match status" value="1"/>
</dbReference>
<feature type="signal peptide" evidence="2">
    <location>
        <begin position="1"/>
        <end position="23"/>
    </location>
</feature>
<dbReference type="STRING" id="1560201.NG42_01415"/>
<evidence type="ECO:0000256" key="2">
    <source>
        <dbReference type="SAM" id="SignalP"/>
    </source>
</evidence>
<dbReference type="OrthoDB" id="6540461at2"/>
<dbReference type="PATRIC" id="fig|1560201.3.peg.299"/>
<dbReference type="InterPro" id="IPR025543">
    <property type="entry name" value="Dodecin-like"/>
</dbReference>
<dbReference type="EMBL" id="JRXE01000002">
    <property type="protein sequence ID" value="KOC92450.1"/>
    <property type="molecule type" value="Genomic_DNA"/>
</dbReference>
<dbReference type="Pfam" id="PF07338">
    <property type="entry name" value="YdgH_BhsA-like"/>
    <property type="match status" value="1"/>
</dbReference>
<feature type="domain" description="YdgH/BhsA/McbA-like" evidence="3">
    <location>
        <begin position="35"/>
        <end position="91"/>
    </location>
</feature>
<dbReference type="EMBL" id="JRXF01000020">
    <property type="protein sequence ID" value="KOC92362.1"/>
    <property type="molecule type" value="Genomic_DNA"/>
</dbReference>
<dbReference type="InterPro" id="IPR036275">
    <property type="entry name" value="YdgH-like_sf"/>
</dbReference>
<evidence type="ECO:0000313" key="6">
    <source>
        <dbReference type="Proteomes" id="UP000036851"/>
    </source>
</evidence>
<dbReference type="Gene3D" id="3.30.1660.10">
    <property type="entry name" value="Flavin-binding protein dodecin"/>
    <property type="match status" value="1"/>
</dbReference>
<dbReference type="Proteomes" id="UP000036851">
    <property type="component" value="Unassembled WGS sequence"/>
</dbReference>
<feature type="chain" id="PRO_5010427077" description="YdgH/BhsA/McbA-like domain-containing protein" evidence="2">
    <location>
        <begin position="24"/>
        <end position="91"/>
    </location>
</feature>
<comment type="caution">
    <text evidence="4">The sequence shown here is derived from an EMBL/GenBank/DDBJ whole genome shotgun (WGS) entry which is preliminary data.</text>
</comment>
<organism evidence="4 6">
    <name type="scientific">Winslowiella iniecta</name>
    <dbReference type="NCBI Taxonomy" id="1560201"/>
    <lineage>
        <taxon>Bacteria</taxon>
        <taxon>Pseudomonadati</taxon>
        <taxon>Pseudomonadota</taxon>
        <taxon>Gammaproteobacteria</taxon>
        <taxon>Enterobacterales</taxon>
        <taxon>Erwiniaceae</taxon>
        <taxon>Winslowiella</taxon>
    </lineage>
</organism>
<dbReference type="RefSeq" id="WP_052897022.1">
    <property type="nucleotide sequence ID" value="NZ_JRXE01000002.1"/>
</dbReference>
<dbReference type="AlphaFoldDB" id="A0A0L7TAH5"/>
<evidence type="ECO:0000256" key="1">
    <source>
        <dbReference type="ARBA" id="ARBA00022729"/>
    </source>
</evidence>
<evidence type="ECO:0000313" key="7">
    <source>
        <dbReference type="Proteomes" id="UP000037088"/>
    </source>
</evidence>
<keyword evidence="1 2" id="KW-0732">Signal</keyword>
<dbReference type="InterPro" id="IPR051096">
    <property type="entry name" value="BhsA/McbA_stress_biofilm_assoc"/>
</dbReference>